<reference evidence="6 7" key="1">
    <citation type="submission" date="2020-10" db="EMBL/GenBank/DDBJ databases">
        <title>Genomic Encyclopedia of Type Strains, Phase IV (KMG-IV): sequencing the most valuable type-strain genomes for metagenomic binning, comparative biology and taxonomic classification.</title>
        <authorList>
            <person name="Goeker M."/>
        </authorList>
    </citation>
    <scope>NUCLEOTIDE SEQUENCE [LARGE SCALE GENOMIC DNA]</scope>
    <source>
        <strain evidence="6 7">DSM 4194</strain>
    </source>
</reference>
<keyword evidence="2" id="KW-0226">DNA condensation</keyword>
<keyword evidence="3 6" id="KW-0238">DNA-binding</keyword>
<comment type="caution">
    <text evidence="6">The sequence shown here is derived from an EMBL/GenBank/DDBJ whole genome shotgun (WGS) entry which is preliminary data.</text>
</comment>
<dbReference type="RefSeq" id="WP_318779628.1">
    <property type="nucleotide sequence ID" value="NZ_JADBGG010000011.1"/>
</dbReference>
<keyword evidence="7" id="KW-1185">Reference proteome</keyword>
<accession>A0ABR9H3B1</accession>
<dbReference type="PANTHER" id="PTHR33175">
    <property type="entry name" value="DNA-BINDING PROTEIN HU"/>
    <property type="match status" value="1"/>
</dbReference>
<dbReference type="InterPro" id="IPR000119">
    <property type="entry name" value="Hist_DNA-bd"/>
</dbReference>
<comment type="similarity">
    <text evidence="1 4">Belongs to the bacterial histone-like protein family.</text>
</comment>
<dbReference type="SUPFAM" id="SSF47729">
    <property type="entry name" value="IHF-like DNA-binding proteins"/>
    <property type="match status" value="1"/>
</dbReference>
<evidence type="ECO:0000256" key="5">
    <source>
        <dbReference type="SAM" id="MobiDB-lite"/>
    </source>
</evidence>
<name>A0ABR9H3B1_9BACT</name>
<dbReference type="Gene3D" id="4.10.520.10">
    <property type="entry name" value="IHF-like DNA-binding proteins"/>
    <property type="match status" value="1"/>
</dbReference>
<organism evidence="6 7">
    <name type="scientific">Desulfomicrobium macestii</name>
    <dbReference type="NCBI Taxonomy" id="90731"/>
    <lineage>
        <taxon>Bacteria</taxon>
        <taxon>Pseudomonadati</taxon>
        <taxon>Thermodesulfobacteriota</taxon>
        <taxon>Desulfovibrionia</taxon>
        <taxon>Desulfovibrionales</taxon>
        <taxon>Desulfomicrobiaceae</taxon>
        <taxon>Desulfomicrobium</taxon>
    </lineage>
</organism>
<protein>
    <submittedName>
        <fullName evidence="6">Nucleoid DNA-binding protein</fullName>
    </submittedName>
</protein>
<feature type="compositionally biased region" description="Basic and acidic residues" evidence="5">
    <location>
        <begin position="1"/>
        <end position="13"/>
    </location>
</feature>
<evidence type="ECO:0000256" key="2">
    <source>
        <dbReference type="ARBA" id="ARBA00023067"/>
    </source>
</evidence>
<dbReference type="GO" id="GO:0003677">
    <property type="term" value="F:DNA binding"/>
    <property type="evidence" value="ECO:0007669"/>
    <property type="project" value="UniProtKB-KW"/>
</dbReference>
<feature type="compositionally biased region" description="Acidic residues" evidence="5">
    <location>
        <begin position="14"/>
        <end position="23"/>
    </location>
</feature>
<evidence type="ECO:0000256" key="3">
    <source>
        <dbReference type="ARBA" id="ARBA00023125"/>
    </source>
</evidence>
<dbReference type="Pfam" id="PF00216">
    <property type="entry name" value="Bac_DNA_binding"/>
    <property type="match status" value="1"/>
</dbReference>
<sequence length="130" mass="14322">MTKQKKNELKEAAEAAEGEEAEEDRTYGTYRTNGPNETNENTELPATHTSHEPYTTHTSHSSPQKALYAVIREALTLDQGISLPGLGSFSVTLHAARMGRNPRTGESIAIPARRRVHFKAAKGLRQLLNP</sequence>
<gene>
    <name evidence="6" type="ORF">H4684_001841</name>
</gene>
<dbReference type="Proteomes" id="UP000639010">
    <property type="component" value="Unassembled WGS sequence"/>
</dbReference>
<evidence type="ECO:0000313" key="7">
    <source>
        <dbReference type="Proteomes" id="UP000639010"/>
    </source>
</evidence>
<dbReference type="InterPro" id="IPR010992">
    <property type="entry name" value="IHF-like_DNA-bd_dom_sf"/>
</dbReference>
<dbReference type="CDD" id="cd13831">
    <property type="entry name" value="HU"/>
    <property type="match status" value="1"/>
</dbReference>
<feature type="region of interest" description="Disordered" evidence="5">
    <location>
        <begin position="1"/>
        <end position="63"/>
    </location>
</feature>
<evidence type="ECO:0000256" key="1">
    <source>
        <dbReference type="ARBA" id="ARBA00010529"/>
    </source>
</evidence>
<dbReference type="SMART" id="SM00411">
    <property type="entry name" value="BHL"/>
    <property type="match status" value="1"/>
</dbReference>
<dbReference type="PRINTS" id="PR01727">
    <property type="entry name" value="DNABINDINGHU"/>
</dbReference>
<dbReference type="EMBL" id="JADBGG010000011">
    <property type="protein sequence ID" value="MBE1425197.1"/>
    <property type="molecule type" value="Genomic_DNA"/>
</dbReference>
<feature type="compositionally biased region" description="Low complexity" evidence="5">
    <location>
        <begin position="32"/>
        <end position="43"/>
    </location>
</feature>
<dbReference type="PANTHER" id="PTHR33175:SF3">
    <property type="entry name" value="DNA-BINDING PROTEIN HU-BETA"/>
    <property type="match status" value="1"/>
</dbReference>
<evidence type="ECO:0000256" key="4">
    <source>
        <dbReference type="RuleBase" id="RU003939"/>
    </source>
</evidence>
<evidence type="ECO:0000313" key="6">
    <source>
        <dbReference type="EMBL" id="MBE1425197.1"/>
    </source>
</evidence>
<feature type="compositionally biased region" description="Polar residues" evidence="5">
    <location>
        <begin position="52"/>
        <end position="63"/>
    </location>
</feature>
<proteinExistence type="inferred from homology"/>